<evidence type="ECO:0000256" key="10">
    <source>
        <dbReference type="ARBA" id="ARBA00035585"/>
    </source>
</evidence>
<evidence type="ECO:0000256" key="9">
    <source>
        <dbReference type="ARBA" id="ARBA00035120"/>
    </source>
</evidence>
<feature type="transmembrane region" description="Helical" evidence="11">
    <location>
        <begin position="96"/>
        <end position="121"/>
    </location>
</feature>
<feature type="transmembrane region" description="Helical" evidence="11">
    <location>
        <begin position="33"/>
        <end position="53"/>
    </location>
</feature>
<dbReference type="GO" id="GO:0046872">
    <property type="term" value="F:metal ion binding"/>
    <property type="evidence" value="ECO:0007669"/>
    <property type="project" value="UniProtKB-KW"/>
</dbReference>
<keyword evidence="5 11" id="KW-1133">Transmembrane helix</keyword>
<keyword evidence="7 11" id="KW-0472">Membrane</keyword>
<dbReference type="GO" id="GO:0140114">
    <property type="term" value="P:cellular detoxification of fluoride"/>
    <property type="evidence" value="ECO:0007669"/>
    <property type="project" value="UniProtKB-UniRule"/>
</dbReference>
<evidence type="ECO:0000313" key="12">
    <source>
        <dbReference type="EMBL" id="MEN7549251.1"/>
    </source>
</evidence>
<comment type="function">
    <text evidence="11">Fluoride-specific ion channel. Important for reducing fluoride concentration in the cell, thus reducing its toxicity.</text>
</comment>
<keyword evidence="2 11" id="KW-1003">Cell membrane</keyword>
<comment type="caution">
    <text evidence="12">The sequence shown here is derived from an EMBL/GenBank/DDBJ whole genome shotgun (WGS) entry which is preliminary data.</text>
</comment>
<dbReference type="GO" id="GO:0005886">
    <property type="term" value="C:plasma membrane"/>
    <property type="evidence" value="ECO:0007669"/>
    <property type="project" value="UniProtKB-SubCell"/>
</dbReference>
<comment type="subcellular location">
    <subcellularLocation>
        <location evidence="1 11">Cell membrane</location>
        <topology evidence="1 11">Multi-pass membrane protein</topology>
    </subcellularLocation>
</comment>
<evidence type="ECO:0000256" key="6">
    <source>
        <dbReference type="ARBA" id="ARBA00023065"/>
    </source>
</evidence>
<dbReference type="HAMAP" id="MF_00454">
    <property type="entry name" value="FluC"/>
    <property type="match status" value="1"/>
</dbReference>
<dbReference type="Pfam" id="PF02537">
    <property type="entry name" value="CRCB"/>
    <property type="match status" value="1"/>
</dbReference>
<name>A0AAW9SEG6_9BACT</name>
<proteinExistence type="inferred from homology"/>
<keyword evidence="3" id="KW-0997">Cell inner membrane</keyword>
<evidence type="ECO:0000256" key="5">
    <source>
        <dbReference type="ARBA" id="ARBA00022989"/>
    </source>
</evidence>
<feature type="binding site" evidence="11">
    <location>
        <position position="75"/>
    </location>
    <ligand>
        <name>Na(+)</name>
        <dbReference type="ChEBI" id="CHEBI:29101"/>
        <note>structural</note>
    </ligand>
</feature>
<gene>
    <name evidence="11 12" type="primary">crcB</name>
    <name evidence="11" type="synonym">fluC</name>
    <name evidence="12" type="ORF">AAG747_15105</name>
</gene>
<keyword evidence="11" id="KW-0479">Metal-binding</keyword>
<dbReference type="InterPro" id="IPR003691">
    <property type="entry name" value="FluC"/>
</dbReference>
<dbReference type="EMBL" id="JBDKWZ010000008">
    <property type="protein sequence ID" value="MEN7549251.1"/>
    <property type="molecule type" value="Genomic_DNA"/>
</dbReference>
<keyword evidence="11" id="KW-0813">Transport</keyword>
<dbReference type="AlphaFoldDB" id="A0AAW9SEG6"/>
<organism evidence="12 13">
    <name type="scientific">Rapidithrix thailandica</name>
    <dbReference type="NCBI Taxonomy" id="413964"/>
    <lineage>
        <taxon>Bacteria</taxon>
        <taxon>Pseudomonadati</taxon>
        <taxon>Bacteroidota</taxon>
        <taxon>Cytophagia</taxon>
        <taxon>Cytophagales</taxon>
        <taxon>Flammeovirgaceae</taxon>
        <taxon>Rapidithrix</taxon>
    </lineage>
</organism>
<sequence length="124" mass="13753">MTKLFVIFLGGGLGSMFRYLVSKLINEQFVWGFPLGTFTVNVLGCFFIGLILASLEKYESLEAEWGLMLATGFCGGFTTFSTFALENNTLLQQKAYGLFVAYVLASLILGVVSVFFGFWLIKKI</sequence>
<feature type="transmembrane region" description="Helical" evidence="11">
    <location>
        <begin position="65"/>
        <end position="84"/>
    </location>
</feature>
<dbReference type="RefSeq" id="WP_346822027.1">
    <property type="nucleotide sequence ID" value="NZ_JBDKWZ010000008.1"/>
</dbReference>
<evidence type="ECO:0000313" key="13">
    <source>
        <dbReference type="Proteomes" id="UP001403385"/>
    </source>
</evidence>
<keyword evidence="8 11" id="KW-0407">Ion channel</keyword>
<evidence type="ECO:0000256" key="8">
    <source>
        <dbReference type="ARBA" id="ARBA00023303"/>
    </source>
</evidence>
<dbReference type="GO" id="GO:0062054">
    <property type="term" value="F:fluoride channel activity"/>
    <property type="evidence" value="ECO:0007669"/>
    <property type="project" value="UniProtKB-UniRule"/>
</dbReference>
<comment type="activity regulation">
    <text evidence="11">Na(+) is not transported, but it plays an essential structural role and its presence is essential for fluoride channel function.</text>
</comment>
<evidence type="ECO:0000256" key="4">
    <source>
        <dbReference type="ARBA" id="ARBA00022692"/>
    </source>
</evidence>
<keyword evidence="4 11" id="KW-0812">Transmembrane</keyword>
<comment type="similarity">
    <text evidence="9 11">Belongs to the fluoride channel Fluc/FEX (TC 1.A.43) family.</text>
</comment>
<evidence type="ECO:0000256" key="2">
    <source>
        <dbReference type="ARBA" id="ARBA00022475"/>
    </source>
</evidence>
<keyword evidence="6 11" id="KW-0406">Ion transport</keyword>
<dbReference type="NCBIfam" id="TIGR00494">
    <property type="entry name" value="crcB"/>
    <property type="match status" value="1"/>
</dbReference>
<dbReference type="PANTHER" id="PTHR28259">
    <property type="entry name" value="FLUORIDE EXPORT PROTEIN 1-RELATED"/>
    <property type="match status" value="1"/>
</dbReference>
<keyword evidence="11" id="KW-0915">Sodium</keyword>
<evidence type="ECO:0000256" key="1">
    <source>
        <dbReference type="ARBA" id="ARBA00004651"/>
    </source>
</evidence>
<protein>
    <recommendedName>
        <fullName evidence="11">Fluoride-specific ion channel FluC</fullName>
    </recommendedName>
</protein>
<dbReference type="Proteomes" id="UP001403385">
    <property type="component" value="Unassembled WGS sequence"/>
</dbReference>
<evidence type="ECO:0000256" key="7">
    <source>
        <dbReference type="ARBA" id="ARBA00023136"/>
    </source>
</evidence>
<evidence type="ECO:0000256" key="11">
    <source>
        <dbReference type="HAMAP-Rule" id="MF_00454"/>
    </source>
</evidence>
<keyword evidence="13" id="KW-1185">Reference proteome</keyword>
<dbReference type="PANTHER" id="PTHR28259:SF1">
    <property type="entry name" value="FLUORIDE EXPORT PROTEIN 1-RELATED"/>
    <property type="match status" value="1"/>
</dbReference>
<feature type="binding site" evidence="11">
    <location>
        <position position="78"/>
    </location>
    <ligand>
        <name>Na(+)</name>
        <dbReference type="ChEBI" id="CHEBI:29101"/>
        <note>structural</note>
    </ligand>
</feature>
<reference evidence="12 13" key="1">
    <citation type="submission" date="2024-04" db="EMBL/GenBank/DDBJ databases">
        <title>Novel genus in family Flammeovirgaceae.</title>
        <authorList>
            <person name="Nguyen T.H."/>
            <person name="Vuong T.Q."/>
            <person name="Le H."/>
            <person name="Kim S.-G."/>
        </authorList>
    </citation>
    <scope>NUCLEOTIDE SEQUENCE [LARGE SCALE GENOMIC DNA]</scope>
    <source>
        <strain evidence="12 13">JCM 23209</strain>
    </source>
</reference>
<comment type="catalytic activity">
    <reaction evidence="10">
        <text>fluoride(in) = fluoride(out)</text>
        <dbReference type="Rhea" id="RHEA:76159"/>
        <dbReference type="ChEBI" id="CHEBI:17051"/>
    </reaction>
    <physiologicalReaction direction="left-to-right" evidence="10">
        <dbReference type="Rhea" id="RHEA:76160"/>
    </physiologicalReaction>
</comment>
<evidence type="ECO:0000256" key="3">
    <source>
        <dbReference type="ARBA" id="ARBA00022519"/>
    </source>
</evidence>
<accession>A0AAW9SEG6</accession>